<keyword evidence="9 12" id="KW-0472">Membrane</keyword>
<proteinExistence type="inferred from homology"/>
<dbReference type="Proteomes" id="UP000002748">
    <property type="component" value="Unassembled WGS sequence"/>
</dbReference>
<dbReference type="InterPro" id="IPR002403">
    <property type="entry name" value="Cyt_P450_E_grp-IV"/>
</dbReference>
<dbReference type="GO" id="GO:0016020">
    <property type="term" value="C:membrane"/>
    <property type="evidence" value="ECO:0007669"/>
    <property type="project" value="UniProtKB-SubCell"/>
</dbReference>
<protein>
    <submittedName>
        <fullName evidence="13">Lanosterol 14-alpha-demethylase</fullName>
    </submittedName>
</protein>
<dbReference type="GO" id="GO:0016705">
    <property type="term" value="F:oxidoreductase activity, acting on paired donors, with incorporation or reduction of molecular oxygen"/>
    <property type="evidence" value="ECO:0007669"/>
    <property type="project" value="InterPro"/>
</dbReference>
<dbReference type="InterPro" id="IPR017972">
    <property type="entry name" value="Cyt_P450_CS"/>
</dbReference>
<dbReference type="PRINTS" id="PR00385">
    <property type="entry name" value="P450"/>
</dbReference>
<dbReference type="InterPro" id="IPR050529">
    <property type="entry name" value="CYP450_sterol_14alpha_dmase"/>
</dbReference>
<gene>
    <name evidence="13" type="ORF">A1Q1_02098</name>
</gene>
<keyword evidence="6 11" id="KW-0560">Oxidoreductase</keyword>
<dbReference type="InterPro" id="IPR036396">
    <property type="entry name" value="Cyt_P450_sf"/>
</dbReference>
<keyword evidence="5 10" id="KW-0479">Metal-binding</keyword>
<name>J5RI21_TRIAS</name>
<dbReference type="RefSeq" id="XP_014184103.1">
    <property type="nucleotide sequence ID" value="XM_014328628.1"/>
</dbReference>
<keyword evidence="13" id="KW-0808">Transferase</keyword>
<comment type="subcellular location">
    <subcellularLocation>
        <location evidence="2">Membrane</location>
    </subcellularLocation>
</comment>
<evidence type="ECO:0000313" key="13">
    <source>
        <dbReference type="EMBL" id="EJT52763.1"/>
    </source>
</evidence>
<keyword evidence="13" id="KW-0489">Methyltransferase</keyword>
<dbReference type="PROSITE" id="PS00086">
    <property type="entry name" value="CYTOCHROME_P450"/>
    <property type="match status" value="1"/>
</dbReference>
<dbReference type="GO" id="GO:0005506">
    <property type="term" value="F:iron ion binding"/>
    <property type="evidence" value="ECO:0007669"/>
    <property type="project" value="InterPro"/>
</dbReference>
<dbReference type="FunFam" id="1.10.630.10:FF:000033">
    <property type="entry name" value="14-alpha sterol demethylase"/>
    <property type="match status" value="1"/>
</dbReference>
<keyword evidence="12" id="KW-1133">Transmembrane helix</keyword>
<dbReference type="VEuPathDB" id="FungiDB:A1Q1_02098"/>
<evidence type="ECO:0000256" key="8">
    <source>
        <dbReference type="ARBA" id="ARBA00023033"/>
    </source>
</evidence>
<keyword evidence="8 11" id="KW-0503">Monooxygenase</keyword>
<dbReference type="Gene3D" id="1.10.630.10">
    <property type="entry name" value="Cytochrome P450"/>
    <property type="match status" value="2"/>
</dbReference>
<sequence>MSIVQGAIEAALALPLAQKLAAVFIGLPVLAIVINVLSQLLLPKDPTLPPVVFHVIPWFGSAAAYGMDPYKFLFDCREKYGDVFTFILLGRRMTVALGPKGNNLSLGGKITHVSAEEAYTHLTTPVFGKGVVYDCPNDMLMQQKKFSRSRVCCFCRSASGSPMPRSTPARTFRRNPTNAQIKHGLTTEALSSYAELMRGETRQYFRDHVVTGKPFEVLEMMQQLIILTASRTLQGKEVRENLDIRFAKLLEDLDKGFTPVNFLFPNLPLPSYKRRDKAQKEMSDFYMSIIEKRRSGEHDHENDMIAALQGSVYKNGVPLSDRDISHIMIAILMAGSHTSSATSSWFLLHLAYDQELQQALYDEQVQLFGNADGSFREMTLEDTRELPLMTACIRETLRLHAPIHSIYRKVMLDIAVPPSLAAPSKDGTYVIPKGHFIVAAPGVSQMDPRIWKDAKTWRPRRWLEEGGVANAANEEYTSGERVDYGFGAVSKGTESPYQPFGAGRHRCVGEQFAYLQLTMLVSEIIRTFKVEPGAPQFPETNYQTMIVLPLHGMIKLEPRK</sequence>
<feature type="binding site" description="axial binding residue" evidence="10">
    <location>
        <position position="507"/>
    </location>
    <ligand>
        <name>heme</name>
        <dbReference type="ChEBI" id="CHEBI:30413"/>
    </ligand>
    <ligandPart>
        <name>Fe</name>
        <dbReference type="ChEBI" id="CHEBI:18248"/>
    </ligandPart>
</feature>
<evidence type="ECO:0000256" key="9">
    <source>
        <dbReference type="ARBA" id="ARBA00023136"/>
    </source>
</evidence>
<evidence type="ECO:0000313" key="14">
    <source>
        <dbReference type="Proteomes" id="UP000002748"/>
    </source>
</evidence>
<evidence type="ECO:0000256" key="5">
    <source>
        <dbReference type="ARBA" id="ARBA00022723"/>
    </source>
</evidence>
<dbReference type="GO" id="GO:0008168">
    <property type="term" value="F:methyltransferase activity"/>
    <property type="evidence" value="ECO:0007669"/>
    <property type="project" value="UniProtKB-KW"/>
</dbReference>
<dbReference type="OrthoDB" id="1055148at2759"/>
<accession>J5RI21</accession>
<keyword evidence="4 10" id="KW-0349">Heme</keyword>
<dbReference type="PANTHER" id="PTHR24304">
    <property type="entry name" value="CYTOCHROME P450 FAMILY 7"/>
    <property type="match status" value="1"/>
</dbReference>
<dbReference type="CDD" id="cd11042">
    <property type="entry name" value="CYP51-like"/>
    <property type="match status" value="1"/>
</dbReference>
<evidence type="ECO:0000256" key="6">
    <source>
        <dbReference type="ARBA" id="ARBA00023002"/>
    </source>
</evidence>
<dbReference type="InterPro" id="IPR001128">
    <property type="entry name" value="Cyt_P450"/>
</dbReference>
<organism evidence="13 14">
    <name type="scientific">Trichosporon asahii var. asahii (strain ATCC 90039 / CBS 2479 / JCM 2466 / KCTC 7840 / NBRC 103889/ NCYC 2677 / UAMH 7654)</name>
    <name type="common">Yeast</name>
    <dbReference type="NCBI Taxonomy" id="1186058"/>
    <lineage>
        <taxon>Eukaryota</taxon>
        <taxon>Fungi</taxon>
        <taxon>Dikarya</taxon>
        <taxon>Basidiomycota</taxon>
        <taxon>Agaricomycotina</taxon>
        <taxon>Tremellomycetes</taxon>
        <taxon>Trichosporonales</taxon>
        <taxon>Trichosporonaceae</taxon>
        <taxon>Trichosporon</taxon>
    </lineage>
</organism>
<reference evidence="13 14" key="1">
    <citation type="journal article" date="2012" name="Eukaryot. Cell">
        <title>Draft genome sequence of CBS 2479, the standard type strain of Trichosporon asahii.</title>
        <authorList>
            <person name="Yang R.Y."/>
            <person name="Li H.T."/>
            <person name="Zhu H."/>
            <person name="Zhou G.P."/>
            <person name="Wang M."/>
            <person name="Wang L."/>
        </authorList>
    </citation>
    <scope>NUCLEOTIDE SEQUENCE [LARGE SCALE GENOMIC DNA]</scope>
    <source>
        <strain evidence="14">ATCC 90039 / CBS 2479 / JCM 2466 / KCTC 7840 / NCYC 2677 / UAMH 7654</strain>
    </source>
</reference>
<dbReference type="GO" id="GO:0004497">
    <property type="term" value="F:monooxygenase activity"/>
    <property type="evidence" value="ECO:0007669"/>
    <property type="project" value="UniProtKB-KW"/>
</dbReference>
<evidence type="ECO:0000256" key="1">
    <source>
        <dbReference type="ARBA" id="ARBA00001971"/>
    </source>
</evidence>
<comment type="caution">
    <text evidence="13">The sequence shown here is derived from an EMBL/GenBank/DDBJ whole genome shotgun (WGS) entry which is preliminary data.</text>
</comment>
<dbReference type="GeneID" id="25985612"/>
<evidence type="ECO:0000256" key="11">
    <source>
        <dbReference type="RuleBase" id="RU000461"/>
    </source>
</evidence>
<evidence type="ECO:0000256" key="10">
    <source>
        <dbReference type="PIRSR" id="PIRSR602403-1"/>
    </source>
</evidence>
<comment type="cofactor">
    <cofactor evidence="1 10">
        <name>heme</name>
        <dbReference type="ChEBI" id="CHEBI:30413"/>
    </cofactor>
</comment>
<dbReference type="PRINTS" id="PR00465">
    <property type="entry name" value="EP450IV"/>
</dbReference>
<dbReference type="Pfam" id="PF00067">
    <property type="entry name" value="p450"/>
    <property type="match status" value="2"/>
</dbReference>
<comment type="similarity">
    <text evidence="3 11">Belongs to the cytochrome P450 family.</text>
</comment>
<keyword evidence="7 10" id="KW-0408">Iron</keyword>
<dbReference type="GO" id="GO:0032259">
    <property type="term" value="P:methylation"/>
    <property type="evidence" value="ECO:0007669"/>
    <property type="project" value="UniProtKB-KW"/>
</dbReference>
<dbReference type="GO" id="GO:0020037">
    <property type="term" value="F:heme binding"/>
    <property type="evidence" value="ECO:0007669"/>
    <property type="project" value="InterPro"/>
</dbReference>
<evidence type="ECO:0000256" key="3">
    <source>
        <dbReference type="ARBA" id="ARBA00010617"/>
    </source>
</evidence>
<dbReference type="KEGG" id="tasa:A1Q1_02098"/>
<evidence type="ECO:0000256" key="4">
    <source>
        <dbReference type="ARBA" id="ARBA00022617"/>
    </source>
</evidence>
<evidence type="ECO:0000256" key="2">
    <source>
        <dbReference type="ARBA" id="ARBA00004370"/>
    </source>
</evidence>
<dbReference type="HOGENOM" id="CLU_001570_15_0_1"/>
<evidence type="ECO:0000256" key="7">
    <source>
        <dbReference type="ARBA" id="ARBA00023004"/>
    </source>
</evidence>
<dbReference type="EMBL" id="ALBS01000018">
    <property type="protein sequence ID" value="EJT52763.1"/>
    <property type="molecule type" value="Genomic_DNA"/>
</dbReference>
<dbReference type="AlphaFoldDB" id="J5RI21"/>
<keyword evidence="12" id="KW-0812">Transmembrane</keyword>
<dbReference type="SUPFAM" id="SSF48264">
    <property type="entry name" value="Cytochrome P450"/>
    <property type="match status" value="1"/>
</dbReference>
<evidence type="ECO:0000256" key="12">
    <source>
        <dbReference type="SAM" id="Phobius"/>
    </source>
</evidence>
<feature type="transmembrane region" description="Helical" evidence="12">
    <location>
        <begin position="20"/>
        <end position="42"/>
    </location>
</feature>
<dbReference type="PANTHER" id="PTHR24304:SF2">
    <property type="entry name" value="24-HYDROXYCHOLESTEROL 7-ALPHA-HYDROXYLASE"/>
    <property type="match status" value="1"/>
</dbReference>